<proteinExistence type="predicted"/>
<dbReference type="RefSeq" id="WP_009183109.1">
    <property type="nucleotide sequence ID" value="NZ_AMGM01000001.1"/>
</dbReference>
<comment type="caution">
    <text evidence="1">The sequence shown here is derived from an EMBL/GenBank/DDBJ whole genome shotgun (WGS) entry which is preliminary data.</text>
</comment>
<evidence type="ECO:0000313" key="2">
    <source>
        <dbReference type="Proteomes" id="UP000004478"/>
    </source>
</evidence>
<gene>
    <name evidence="1" type="ORF">B879_00054</name>
</gene>
<dbReference type="Proteomes" id="UP000004478">
    <property type="component" value="Unassembled WGS sequence"/>
</dbReference>
<organism evidence="1 2">
    <name type="scientific">Cecembia lonarensis (strain CCUG 58316 / KCTC 22772 / LW9)</name>
    <dbReference type="NCBI Taxonomy" id="1225176"/>
    <lineage>
        <taxon>Bacteria</taxon>
        <taxon>Pseudomonadati</taxon>
        <taxon>Bacteroidota</taxon>
        <taxon>Cytophagia</taxon>
        <taxon>Cytophagales</taxon>
        <taxon>Cyclobacteriaceae</taxon>
        <taxon>Cecembia</taxon>
    </lineage>
</organism>
<keyword evidence="2" id="KW-1185">Reference proteome</keyword>
<protein>
    <submittedName>
        <fullName evidence="1">Uncharacterized protein</fullName>
    </submittedName>
</protein>
<name>K1L4F3_CECL9</name>
<reference evidence="1 2" key="1">
    <citation type="journal article" date="2012" name="J. Bacteriol.">
        <title>Draft Genome Sequence of Cecembia lonarensis Strain LW9T, Isolated from Lonar Lake, a Haloalkaline Lake in India.</title>
        <authorList>
            <person name="Shivaji S."/>
            <person name="Ara S."/>
            <person name="Singh A."/>
            <person name="Pinnaka A.K."/>
        </authorList>
    </citation>
    <scope>NUCLEOTIDE SEQUENCE [LARGE SCALE GENOMIC DNA]</scope>
    <source>
        <strain evidence="1 2">LW9</strain>
    </source>
</reference>
<accession>K1L4F3</accession>
<dbReference type="EMBL" id="AMGM01000001">
    <property type="protein sequence ID" value="EKB51260.1"/>
    <property type="molecule type" value="Genomic_DNA"/>
</dbReference>
<evidence type="ECO:0000313" key="1">
    <source>
        <dbReference type="EMBL" id="EKB51260.1"/>
    </source>
</evidence>
<dbReference type="AlphaFoldDB" id="K1L4F3"/>
<sequence>MKTFKLIPLFFLIPVLTGYSVLMAKTDTRNEELEEVWESFILFWEKYDNVLWKIKQLIFNQAP</sequence>